<dbReference type="Pfam" id="PF12833">
    <property type="entry name" value="HTH_18"/>
    <property type="match status" value="1"/>
</dbReference>
<keyword evidence="2 5" id="KW-0238">DNA-binding</keyword>
<dbReference type="HOGENOM" id="CLU_000445_88_4_3"/>
<dbReference type="KEGG" id="csg:Cylst_5548"/>
<dbReference type="PATRIC" id="fig|56107.3.peg.6106"/>
<reference evidence="5 6" key="1">
    <citation type="submission" date="2012-06" db="EMBL/GenBank/DDBJ databases">
        <title>Finished chromosome of genome of Cylindrospermum stagnale PCC 7417.</title>
        <authorList>
            <consortium name="US DOE Joint Genome Institute"/>
            <person name="Gugger M."/>
            <person name="Coursin T."/>
            <person name="Rippka R."/>
            <person name="Tandeau De Marsac N."/>
            <person name="Huntemann M."/>
            <person name="Wei C.-L."/>
            <person name="Han J."/>
            <person name="Detter J.C."/>
            <person name="Han C."/>
            <person name="Tapia R."/>
            <person name="Chen A."/>
            <person name="Kyrpides N."/>
            <person name="Mavromatis K."/>
            <person name="Markowitz V."/>
            <person name="Szeto E."/>
            <person name="Ivanova N."/>
            <person name="Pagani I."/>
            <person name="Pati A."/>
            <person name="Goodwin L."/>
            <person name="Nordberg H.P."/>
            <person name="Cantor M.N."/>
            <person name="Hua S.X."/>
            <person name="Woyke T."/>
            <person name="Kerfeld C.A."/>
        </authorList>
    </citation>
    <scope>NUCLEOTIDE SEQUENCE [LARGE SCALE GENOMIC DNA]</scope>
    <source>
        <strain evidence="5 6">PCC 7417</strain>
    </source>
</reference>
<proteinExistence type="predicted"/>
<keyword evidence="3" id="KW-0804">Transcription</keyword>
<dbReference type="AlphaFoldDB" id="K9X7E4"/>
<dbReference type="STRING" id="56107.Cylst_5548"/>
<name>K9X7E4_9NOST</name>
<sequence>MPEEKIVTVDFDQEDACSAILPRSPLVSSYHAKWAGIRLDHHRQPSHETPEHYFHQHTIGISLDRGIKKAERVLNGLTQRESIAHGDVTVIPANTHHISRCESGGEFILLSLEPAFFNRIALETVDLQNIEITPHFFTPDPLIQQIGLALKSELESDDMGTRIYIESLANTLCIHLLKRYGADQKNIPQYTHGKGLSRLKLQQAMEYIHDNLDKDLSLAEISAVVSMSMYHFSRLFKQSTGFAPHQYVINCRIEKAKILLTRSEKTIDQIYQLVGFQNQSHFTNVFRKLMGTTPKVYREQVR</sequence>
<evidence type="ECO:0000259" key="4">
    <source>
        <dbReference type="PROSITE" id="PS01124"/>
    </source>
</evidence>
<dbReference type="Proteomes" id="UP000010475">
    <property type="component" value="Chromosome"/>
</dbReference>
<evidence type="ECO:0000313" key="5">
    <source>
        <dbReference type="EMBL" id="AFZ27557.1"/>
    </source>
</evidence>
<dbReference type="PANTHER" id="PTHR46796">
    <property type="entry name" value="HTH-TYPE TRANSCRIPTIONAL ACTIVATOR RHAS-RELATED"/>
    <property type="match status" value="1"/>
</dbReference>
<dbReference type="RefSeq" id="WP_015210792.1">
    <property type="nucleotide sequence ID" value="NC_019757.1"/>
</dbReference>
<dbReference type="SMART" id="SM00342">
    <property type="entry name" value="HTH_ARAC"/>
    <property type="match status" value="1"/>
</dbReference>
<dbReference type="GO" id="GO:0043565">
    <property type="term" value="F:sequence-specific DNA binding"/>
    <property type="evidence" value="ECO:0007669"/>
    <property type="project" value="InterPro"/>
</dbReference>
<evidence type="ECO:0000313" key="6">
    <source>
        <dbReference type="Proteomes" id="UP000010475"/>
    </source>
</evidence>
<dbReference type="Gene3D" id="1.10.10.60">
    <property type="entry name" value="Homeodomain-like"/>
    <property type="match status" value="2"/>
</dbReference>
<feature type="domain" description="HTH araC/xylS-type" evidence="4">
    <location>
        <begin position="202"/>
        <end position="300"/>
    </location>
</feature>
<dbReference type="GO" id="GO:0003700">
    <property type="term" value="F:DNA-binding transcription factor activity"/>
    <property type="evidence" value="ECO:0007669"/>
    <property type="project" value="InterPro"/>
</dbReference>
<dbReference type="InterPro" id="IPR050204">
    <property type="entry name" value="AraC_XylS_family_regulators"/>
</dbReference>
<evidence type="ECO:0000256" key="1">
    <source>
        <dbReference type="ARBA" id="ARBA00023015"/>
    </source>
</evidence>
<evidence type="ECO:0000256" key="3">
    <source>
        <dbReference type="ARBA" id="ARBA00023163"/>
    </source>
</evidence>
<dbReference type="eggNOG" id="COG4977">
    <property type="taxonomic scope" value="Bacteria"/>
</dbReference>
<dbReference type="PROSITE" id="PS01124">
    <property type="entry name" value="HTH_ARAC_FAMILY_2"/>
    <property type="match status" value="1"/>
</dbReference>
<evidence type="ECO:0000256" key="2">
    <source>
        <dbReference type="ARBA" id="ARBA00023125"/>
    </source>
</evidence>
<dbReference type="PRINTS" id="PR00032">
    <property type="entry name" value="HTHARAC"/>
</dbReference>
<keyword evidence="6" id="KW-1185">Reference proteome</keyword>
<gene>
    <name evidence="5" type="ORF">Cylst_5548</name>
</gene>
<dbReference type="InterPro" id="IPR018060">
    <property type="entry name" value="HTH_AraC"/>
</dbReference>
<protein>
    <submittedName>
        <fullName evidence="5">DNA-binding domain-containing protein, AraC-type</fullName>
    </submittedName>
</protein>
<accession>K9X7E4</accession>
<organism evidence="5 6">
    <name type="scientific">Cylindrospermum stagnale PCC 7417</name>
    <dbReference type="NCBI Taxonomy" id="56107"/>
    <lineage>
        <taxon>Bacteria</taxon>
        <taxon>Bacillati</taxon>
        <taxon>Cyanobacteriota</taxon>
        <taxon>Cyanophyceae</taxon>
        <taxon>Nostocales</taxon>
        <taxon>Nostocaceae</taxon>
        <taxon>Cylindrospermum</taxon>
    </lineage>
</organism>
<dbReference type="PANTHER" id="PTHR46796:SF6">
    <property type="entry name" value="ARAC SUBFAMILY"/>
    <property type="match status" value="1"/>
</dbReference>
<dbReference type="InterPro" id="IPR020449">
    <property type="entry name" value="Tscrpt_reg_AraC-type_HTH"/>
</dbReference>
<dbReference type="InterPro" id="IPR009057">
    <property type="entry name" value="Homeodomain-like_sf"/>
</dbReference>
<keyword evidence="1" id="KW-0805">Transcription regulation</keyword>
<dbReference type="SUPFAM" id="SSF46689">
    <property type="entry name" value="Homeodomain-like"/>
    <property type="match status" value="2"/>
</dbReference>
<dbReference type="EMBL" id="CP003642">
    <property type="protein sequence ID" value="AFZ27557.1"/>
    <property type="molecule type" value="Genomic_DNA"/>
</dbReference>
<dbReference type="OrthoDB" id="516605at2"/>